<reference evidence="1 2" key="1">
    <citation type="submission" date="2018-03" db="EMBL/GenBank/DDBJ databases">
        <title>Genomic Encyclopedia of Type Strains, Phase III (KMG-III): the genomes of soil and plant-associated and newly described type strains.</title>
        <authorList>
            <person name="Whitman W."/>
        </authorList>
    </citation>
    <scope>NUCLEOTIDE SEQUENCE [LARGE SCALE GENOMIC DNA]</scope>
    <source>
        <strain evidence="1 2">CGMCC 1.07653</strain>
    </source>
</reference>
<dbReference type="RefSeq" id="WP_106589224.1">
    <property type="nucleotide sequence ID" value="NZ_PYAV01000010.1"/>
</dbReference>
<dbReference type="EMBL" id="PYAV01000010">
    <property type="protein sequence ID" value="PSL43552.1"/>
    <property type="molecule type" value="Genomic_DNA"/>
</dbReference>
<comment type="caution">
    <text evidence="1">The sequence shown here is derived from an EMBL/GenBank/DDBJ whole genome shotgun (WGS) entry which is preliminary data.</text>
</comment>
<dbReference type="Proteomes" id="UP000242310">
    <property type="component" value="Unassembled WGS sequence"/>
</dbReference>
<evidence type="ECO:0000313" key="1">
    <source>
        <dbReference type="EMBL" id="PSL43552.1"/>
    </source>
</evidence>
<protein>
    <recommendedName>
        <fullName evidence="3">DUF1499 domain-containing protein</fullName>
    </recommendedName>
</protein>
<dbReference type="OrthoDB" id="2353056at2"/>
<accession>A0A2P8HBF2</accession>
<evidence type="ECO:0000313" key="2">
    <source>
        <dbReference type="Proteomes" id="UP000242310"/>
    </source>
</evidence>
<evidence type="ECO:0008006" key="3">
    <source>
        <dbReference type="Google" id="ProtNLM"/>
    </source>
</evidence>
<keyword evidence="2" id="KW-1185">Reference proteome</keyword>
<dbReference type="AlphaFoldDB" id="A0A2P8HBF2"/>
<name>A0A2P8HBF2_9BACI</name>
<proteinExistence type="predicted"/>
<organism evidence="1 2">
    <name type="scientific">Salsuginibacillus halophilus</name>
    <dbReference type="NCBI Taxonomy" id="517424"/>
    <lineage>
        <taxon>Bacteria</taxon>
        <taxon>Bacillati</taxon>
        <taxon>Bacillota</taxon>
        <taxon>Bacilli</taxon>
        <taxon>Bacillales</taxon>
        <taxon>Bacillaceae</taxon>
        <taxon>Salsuginibacillus</taxon>
    </lineage>
</organism>
<sequence>MNVFYAVSRLFRDSEETKDNTTDDALRSRYYQASVQDVLDALSVIAVENVPGEIVSQDLERGEVMIHLQEGSKIFDMTVTVIPLERGVAAVDIVSNVRNRKGDLTRNRKWIHEVLKCLDHRFERIEKPS</sequence>
<gene>
    <name evidence="1" type="ORF">B0H94_11027</name>
</gene>